<dbReference type="InterPro" id="IPR009061">
    <property type="entry name" value="DNA-bd_dom_put_sf"/>
</dbReference>
<keyword evidence="1" id="KW-0001">2Fe-2S</keyword>
<dbReference type="PROSITE" id="PS50937">
    <property type="entry name" value="HTH_MERR_2"/>
    <property type="match status" value="1"/>
</dbReference>
<dbReference type="Pfam" id="PF13411">
    <property type="entry name" value="MerR_1"/>
    <property type="match status" value="1"/>
</dbReference>
<dbReference type="SUPFAM" id="SSF46955">
    <property type="entry name" value="Putative DNA-binding domain"/>
    <property type="match status" value="1"/>
</dbReference>
<evidence type="ECO:0000256" key="4">
    <source>
        <dbReference type="ARBA" id="ARBA00023125"/>
    </source>
</evidence>
<dbReference type="PRINTS" id="PR00040">
    <property type="entry name" value="HTHMERR"/>
</dbReference>
<feature type="domain" description="HTH merR-type" evidence="5">
    <location>
        <begin position="6"/>
        <end position="74"/>
    </location>
</feature>
<evidence type="ECO:0000259" key="5">
    <source>
        <dbReference type="PROSITE" id="PS50937"/>
    </source>
</evidence>
<evidence type="ECO:0000313" key="6">
    <source>
        <dbReference type="EMBL" id="PWJ56223.1"/>
    </source>
</evidence>
<dbReference type="RefSeq" id="WP_109772416.1">
    <property type="nucleotide sequence ID" value="NZ_QGDQ01000001.1"/>
</dbReference>
<dbReference type="EMBL" id="QGDQ01000001">
    <property type="protein sequence ID" value="PWJ56223.1"/>
    <property type="molecule type" value="Genomic_DNA"/>
</dbReference>
<proteinExistence type="predicted"/>
<dbReference type="InterPro" id="IPR047057">
    <property type="entry name" value="MerR_fam"/>
</dbReference>
<gene>
    <name evidence="6" type="ORF">BXY45_101198</name>
</gene>
<dbReference type="GO" id="GO:0003677">
    <property type="term" value="F:DNA binding"/>
    <property type="evidence" value="ECO:0007669"/>
    <property type="project" value="UniProtKB-KW"/>
</dbReference>
<keyword evidence="1" id="KW-0479">Metal-binding</keyword>
<dbReference type="GO" id="GO:0051537">
    <property type="term" value="F:2 iron, 2 sulfur cluster binding"/>
    <property type="evidence" value="ECO:0007669"/>
    <property type="project" value="UniProtKB-KW"/>
</dbReference>
<organism evidence="6 7">
    <name type="scientific">Quadrisphaera granulorum</name>
    <dbReference type="NCBI Taxonomy" id="317664"/>
    <lineage>
        <taxon>Bacteria</taxon>
        <taxon>Bacillati</taxon>
        <taxon>Actinomycetota</taxon>
        <taxon>Actinomycetes</taxon>
        <taxon>Kineosporiales</taxon>
        <taxon>Kineosporiaceae</taxon>
        <taxon>Quadrisphaera</taxon>
    </lineage>
</organism>
<evidence type="ECO:0000313" key="7">
    <source>
        <dbReference type="Proteomes" id="UP000245469"/>
    </source>
</evidence>
<dbReference type="Proteomes" id="UP000245469">
    <property type="component" value="Unassembled WGS sequence"/>
</dbReference>
<name>A0A316AER5_9ACTN</name>
<reference evidence="6 7" key="1">
    <citation type="submission" date="2018-03" db="EMBL/GenBank/DDBJ databases">
        <title>Genomic Encyclopedia of Archaeal and Bacterial Type Strains, Phase II (KMG-II): from individual species to whole genera.</title>
        <authorList>
            <person name="Goeker M."/>
        </authorList>
    </citation>
    <scope>NUCLEOTIDE SEQUENCE [LARGE SCALE GENOMIC DNA]</scope>
    <source>
        <strain evidence="6 7">DSM 44889</strain>
    </source>
</reference>
<dbReference type="PANTHER" id="PTHR30204">
    <property type="entry name" value="REDOX-CYCLING DRUG-SENSING TRANSCRIPTIONAL ACTIVATOR SOXR"/>
    <property type="match status" value="1"/>
</dbReference>
<dbReference type="GO" id="GO:0003700">
    <property type="term" value="F:DNA-binding transcription factor activity"/>
    <property type="evidence" value="ECO:0007669"/>
    <property type="project" value="InterPro"/>
</dbReference>
<keyword evidence="4" id="KW-0238">DNA-binding</keyword>
<evidence type="ECO:0000256" key="3">
    <source>
        <dbReference type="ARBA" id="ARBA00023014"/>
    </source>
</evidence>
<dbReference type="SMART" id="SM00422">
    <property type="entry name" value="HTH_MERR"/>
    <property type="match status" value="1"/>
</dbReference>
<dbReference type="OrthoDB" id="9802944at2"/>
<dbReference type="Gene3D" id="1.10.1660.10">
    <property type="match status" value="1"/>
</dbReference>
<accession>A0A316AER5</accession>
<evidence type="ECO:0000256" key="2">
    <source>
        <dbReference type="ARBA" id="ARBA00023004"/>
    </source>
</evidence>
<dbReference type="GO" id="GO:0006979">
    <property type="term" value="P:response to oxidative stress"/>
    <property type="evidence" value="ECO:0007669"/>
    <property type="project" value="InterPro"/>
</dbReference>
<dbReference type="InterPro" id="IPR000551">
    <property type="entry name" value="MerR-type_HTH_dom"/>
</dbReference>
<comment type="caution">
    <text evidence="6">The sequence shown here is derived from an EMBL/GenBank/DDBJ whole genome shotgun (WGS) entry which is preliminary data.</text>
</comment>
<sequence>MTADATLTIGQLAQRAGVSVAAIRHYEARGLLTSRRTAGGHRLFPRHALRRLAVIAAGQRVGLSLHQVADALSDLPADTAPTQAEWTVMSARWSVLVRERIRELEALERDLDGCIGCGCLSLTRCALFNPADVAAVEGTGSRWLRAAGAARNQREVLGREGDDQ</sequence>
<keyword evidence="2" id="KW-0408">Iron</keyword>
<evidence type="ECO:0000256" key="1">
    <source>
        <dbReference type="ARBA" id="ARBA00022714"/>
    </source>
</evidence>
<dbReference type="NCBIfam" id="TIGR01950">
    <property type="entry name" value="SoxR"/>
    <property type="match status" value="1"/>
</dbReference>
<keyword evidence="7" id="KW-1185">Reference proteome</keyword>
<dbReference type="AlphaFoldDB" id="A0A316AER5"/>
<dbReference type="PROSITE" id="PS00552">
    <property type="entry name" value="HTH_MERR_1"/>
    <property type="match status" value="1"/>
</dbReference>
<dbReference type="InterPro" id="IPR010211">
    <property type="entry name" value="Redox-sen_tscrpt-act_SoxR"/>
</dbReference>
<dbReference type="PANTHER" id="PTHR30204:SF0">
    <property type="entry name" value="REDOX-SENSITIVE TRANSCRIPTIONAL ACTIVATOR SOXR"/>
    <property type="match status" value="1"/>
</dbReference>
<protein>
    <submittedName>
        <fullName evidence="6">MerR family redox-sensitive transcriptional activator SoxR</fullName>
    </submittedName>
</protein>
<keyword evidence="3" id="KW-0411">Iron-sulfur</keyword>